<name>A0A9P5N2G2_9AGAM</name>
<evidence type="ECO:0000313" key="9">
    <source>
        <dbReference type="Proteomes" id="UP000759537"/>
    </source>
</evidence>
<keyword evidence="3" id="KW-0238">DNA-binding</keyword>
<feature type="region of interest" description="Disordered" evidence="6">
    <location>
        <begin position="106"/>
        <end position="128"/>
    </location>
</feature>
<feature type="domain" description="Zn(2)-C6 fungal-type" evidence="7">
    <location>
        <begin position="35"/>
        <end position="70"/>
    </location>
</feature>
<evidence type="ECO:0000256" key="6">
    <source>
        <dbReference type="SAM" id="MobiDB-lite"/>
    </source>
</evidence>
<dbReference type="PROSITE" id="PS50048">
    <property type="entry name" value="ZN2_CY6_FUNGAL_2"/>
    <property type="match status" value="1"/>
</dbReference>
<dbReference type="CDD" id="cd00067">
    <property type="entry name" value="GAL4"/>
    <property type="match status" value="1"/>
</dbReference>
<comment type="subcellular location">
    <subcellularLocation>
        <location evidence="1">Nucleus</location>
    </subcellularLocation>
</comment>
<comment type="caution">
    <text evidence="8">The sequence shown here is derived from an EMBL/GenBank/DDBJ whole genome shotgun (WGS) entry which is preliminary data.</text>
</comment>
<dbReference type="GO" id="GO:0000976">
    <property type="term" value="F:transcription cis-regulatory region binding"/>
    <property type="evidence" value="ECO:0007669"/>
    <property type="project" value="TreeGrafter"/>
</dbReference>
<dbReference type="Gene3D" id="4.10.240.10">
    <property type="entry name" value="Zn(2)-C6 fungal-type DNA-binding domain"/>
    <property type="match status" value="1"/>
</dbReference>
<feature type="compositionally biased region" description="Low complexity" evidence="6">
    <location>
        <begin position="611"/>
        <end position="622"/>
    </location>
</feature>
<evidence type="ECO:0000313" key="8">
    <source>
        <dbReference type="EMBL" id="KAF8484733.1"/>
    </source>
</evidence>
<feature type="compositionally biased region" description="Polar residues" evidence="6">
    <location>
        <begin position="106"/>
        <end position="116"/>
    </location>
</feature>
<dbReference type="Proteomes" id="UP000759537">
    <property type="component" value="Unassembled WGS sequence"/>
</dbReference>
<dbReference type="OrthoDB" id="2595934at2759"/>
<feature type="compositionally biased region" description="Polar residues" evidence="6">
    <location>
        <begin position="9"/>
        <end position="25"/>
    </location>
</feature>
<dbReference type="SUPFAM" id="SSF57701">
    <property type="entry name" value="Zn2/Cys6 DNA-binding domain"/>
    <property type="match status" value="1"/>
</dbReference>
<keyword evidence="9" id="KW-1185">Reference proteome</keyword>
<accession>A0A9P5N2G2</accession>
<dbReference type="AlphaFoldDB" id="A0A9P5N2G2"/>
<evidence type="ECO:0000259" key="7">
    <source>
        <dbReference type="PROSITE" id="PS50048"/>
    </source>
</evidence>
<keyword evidence="5" id="KW-0539">Nucleus</keyword>
<reference evidence="8" key="2">
    <citation type="journal article" date="2020" name="Nat. Commun.">
        <title>Large-scale genome sequencing of mycorrhizal fungi provides insights into the early evolution of symbiotic traits.</title>
        <authorList>
            <person name="Miyauchi S."/>
            <person name="Kiss E."/>
            <person name="Kuo A."/>
            <person name="Drula E."/>
            <person name="Kohler A."/>
            <person name="Sanchez-Garcia M."/>
            <person name="Morin E."/>
            <person name="Andreopoulos B."/>
            <person name="Barry K.W."/>
            <person name="Bonito G."/>
            <person name="Buee M."/>
            <person name="Carver A."/>
            <person name="Chen C."/>
            <person name="Cichocki N."/>
            <person name="Clum A."/>
            <person name="Culley D."/>
            <person name="Crous P.W."/>
            <person name="Fauchery L."/>
            <person name="Girlanda M."/>
            <person name="Hayes R.D."/>
            <person name="Keri Z."/>
            <person name="LaButti K."/>
            <person name="Lipzen A."/>
            <person name="Lombard V."/>
            <person name="Magnuson J."/>
            <person name="Maillard F."/>
            <person name="Murat C."/>
            <person name="Nolan M."/>
            <person name="Ohm R.A."/>
            <person name="Pangilinan J."/>
            <person name="Pereira M.F."/>
            <person name="Perotto S."/>
            <person name="Peter M."/>
            <person name="Pfister S."/>
            <person name="Riley R."/>
            <person name="Sitrit Y."/>
            <person name="Stielow J.B."/>
            <person name="Szollosi G."/>
            <person name="Zifcakova L."/>
            <person name="Stursova M."/>
            <person name="Spatafora J.W."/>
            <person name="Tedersoo L."/>
            <person name="Vaario L.M."/>
            <person name="Yamada A."/>
            <person name="Yan M."/>
            <person name="Wang P."/>
            <person name="Xu J."/>
            <person name="Bruns T."/>
            <person name="Baldrian P."/>
            <person name="Vilgalys R."/>
            <person name="Dunand C."/>
            <person name="Henrissat B."/>
            <person name="Grigoriev I.V."/>
            <person name="Hibbett D."/>
            <person name="Nagy L.G."/>
            <person name="Martin F.M."/>
        </authorList>
    </citation>
    <scope>NUCLEOTIDE SEQUENCE</scope>
    <source>
        <strain evidence="8">Prilba</strain>
    </source>
</reference>
<evidence type="ECO:0000256" key="5">
    <source>
        <dbReference type="ARBA" id="ARBA00023242"/>
    </source>
</evidence>
<dbReference type="PROSITE" id="PS00463">
    <property type="entry name" value="ZN2_CY6_FUNGAL_1"/>
    <property type="match status" value="1"/>
</dbReference>
<evidence type="ECO:0000256" key="1">
    <source>
        <dbReference type="ARBA" id="ARBA00004123"/>
    </source>
</evidence>
<dbReference type="CDD" id="cd12148">
    <property type="entry name" value="fungal_TF_MHR"/>
    <property type="match status" value="1"/>
</dbReference>
<keyword evidence="2" id="KW-0805">Transcription regulation</keyword>
<dbReference type="GO" id="GO:0000981">
    <property type="term" value="F:DNA-binding transcription factor activity, RNA polymerase II-specific"/>
    <property type="evidence" value="ECO:0007669"/>
    <property type="project" value="InterPro"/>
</dbReference>
<evidence type="ECO:0000256" key="4">
    <source>
        <dbReference type="ARBA" id="ARBA00023163"/>
    </source>
</evidence>
<dbReference type="PANTHER" id="PTHR31845:SF17">
    <property type="entry name" value="ZN(II)2CYS6 TRANSCRIPTION FACTOR (EUROFUNG)"/>
    <property type="match status" value="1"/>
</dbReference>
<sequence length="687" mass="75758">MKRPREDSSNSAVPSGSNEVCTTRPPTKRPKASQACTSCRKHKTRCELLESASLLSRCHRCHVLSITCSFETNAPPVQAAASDYSPMAIARRRLFDAIFSPQNNSDKCLEQTQSDAPSSSPRPSPTSPWEFLKVPGIPDWTATPMLAMLTLSKMARTDQPMIQPVANLTFSEVLTGDQRQYLLSLFESHYAPWLSLPPNALGEDPILNLIRCTIASRHLESSIRAIVFPTLRRLTEEAIVEHIFNPTPSPATIQSFALLALWSPFDTFSPSSSETRDSRLIAATAINMCSTLRCDQAATDEQVLQECRKLGAELTPQEAALLTATKQKKLLWMCVQNIESMVCIGTGRGISSKLTPCKLKSLDPLNFSTLEDSRRTRMLLTGMMFDLTETGLRLEIPEDHSKFESFCDESAEILWRFDGIQRVITSVHVVADIEVFYAHMLIVNFYFCRLAFLVHTLRHMRMHIPPGAAERAGTMFFSSKVTTRTGCGFALTCARDALATAEALLTSILCIKDRELLATAPDSVFAMISFAAAHVTTSKFLVSKAMRHFPGVSKELLARTVKCLHQVSLSKDDNASRCARVISGFVDMWNDKPDAHCPEATGEACGGPNDSPQAASSLSSVSNPTHCEYASSESTMVGPSQGTSPSLGGFDYTFNFDQDPLLGWDFWSYLSGMPDIQPDINETCTRE</sequence>
<gene>
    <name evidence="8" type="ORF">DFH94DRAFT_715710</name>
</gene>
<dbReference type="InterPro" id="IPR036864">
    <property type="entry name" value="Zn2-C6_fun-type_DNA-bd_sf"/>
</dbReference>
<evidence type="ECO:0000256" key="3">
    <source>
        <dbReference type="ARBA" id="ARBA00023125"/>
    </source>
</evidence>
<dbReference type="EMBL" id="WHVB01000003">
    <property type="protein sequence ID" value="KAF8484733.1"/>
    <property type="molecule type" value="Genomic_DNA"/>
</dbReference>
<dbReference type="InterPro" id="IPR001138">
    <property type="entry name" value="Zn2Cys6_DnaBD"/>
</dbReference>
<evidence type="ECO:0000256" key="2">
    <source>
        <dbReference type="ARBA" id="ARBA00023015"/>
    </source>
</evidence>
<proteinExistence type="predicted"/>
<protein>
    <recommendedName>
        <fullName evidence="7">Zn(2)-C6 fungal-type domain-containing protein</fullName>
    </recommendedName>
</protein>
<dbReference type="InterPro" id="IPR051089">
    <property type="entry name" value="prtT"/>
</dbReference>
<keyword evidence="4" id="KW-0804">Transcription</keyword>
<feature type="region of interest" description="Disordered" evidence="6">
    <location>
        <begin position="1"/>
        <end position="34"/>
    </location>
</feature>
<feature type="region of interest" description="Disordered" evidence="6">
    <location>
        <begin position="601"/>
        <end position="623"/>
    </location>
</feature>
<dbReference type="SMART" id="SM00066">
    <property type="entry name" value="GAL4"/>
    <property type="match status" value="1"/>
</dbReference>
<reference evidence="8" key="1">
    <citation type="submission" date="2019-10" db="EMBL/GenBank/DDBJ databases">
        <authorList>
            <consortium name="DOE Joint Genome Institute"/>
            <person name="Kuo A."/>
            <person name="Miyauchi S."/>
            <person name="Kiss E."/>
            <person name="Drula E."/>
            <person name="Kohler A."/>
            <person name="Sanchez-Garcia M."/>
            <person name="Andreopoulos B."/>
            <person name="Barry K.W."/>
            <person name="Bonito G."/>
            <person name="Buee M."/>
            <person name="Carver A."/>
            <person name="Chen C."/>
            <person name="Cichocki N."/>
            <person name="Clum A."/>
            <person name="Culley D."/>
            <person name="Crous P.W."/>
            <person name="Fauchery L."/>
            <person name="Girlanda M."/>
            <person name="Hayes R."/>
            <person name="Keri Z."/>
            <person name="LaButti K."/>
            <person name="Lipzen A."/>
            <person name="Lombard V."/>
            <person name="Magnuson J."/>
            <person name="Maillard F."/>
            <person name="Morin E."/>
            <person name="Murat C."/>
            <person name="Nolan M."/>
            <person name="Ohm R."/>
            <person name="Pangilinan J."/>
            <person name="Pereira M."/>
            <person name="Perotto S."/>
            <person name="Peter M."/>
            <person name="Riley R."/>
            <person name="Sitrit Y."/>
            <person name="Stielow B."/>
            <person name="Szollosi G."/>
            <person name="Zifcakova L."/>
            <person name="Stursova M."/>
            <person name="Spatafora J.W."/>
            <person name="Tedersoo L."/>
            <person name="Vaario L.-M."/>
            <person name="Yamada A."/>
            <person name="Yan M."/>
            <person name="Wang P."/>
            <person name="Xu J."/>
            <person name="Bruns T."/>
            <person name="Baldrian P."/>
            <person name="Vilgalys R."/>
            <person name="Henrissat B."/>
            <person name="Grigoriev I.V."/>
            <person name="Hibbett D."/>
            <person name="Nagy L.G."/>
            <person name="Martin F.M."/>
        </authorList>
    </citation>
    <scope>NUCLEOTIDE SEQUENCE</scope>
    <source>
        <strain evidence="8">Prilba</strain>
    </source>
</reference>
<dbReference type="GO" id="GO:0005634">
    <property type="term" value="C:nucleus"/>
    <property type="evidence" value="ECO:0007669"/>
    <property type="project" value="UniProtKB-SubCell"/>
</dbReference>
<dbReference type="PANTHER" id="PTHR31845">
    <property type="entry name" value="FINGER DOMAIN PROTEIN, PUTATIVE-RELATED"/>
    <property type="match status" value="1"/>
</dbReference>
<organism evidence="8 9">
    <name type="scientific">Russula ochroleuca</name>
    <dbReference type="NCBI Taxonomy" id="152965"/>
    <lineage>
        <taxon>Eukaryota</taxon>
        <taxon>Fungi</taxon>
        <taxon>Dikarya</taxon>
        <taxon>Basidiomycota</taxon>
        <taxon>Agaricomycotina</taxon>
        <taxon>Agaricomycetes</taxon>
        <taxon>Russulales</taxon>
        <taxon>Russulaceae</taxon>
        <taxon>Russula</taxon>
    </lineage>
</organism>
<dbReference type="GO" id="GO:0008270">
    <property type="term" value="F:zinc ion binding"/>
    <property type="evidence" value="ECO:0007669"/>
    <property type="project" value="InterPro"/>
</dbReference>